<evidence type="ECO:0000313" key="18">
    <source>
        <dbReference type="Proteomes" id="UP001307889"/>
    </source>
</evidence>
<keyword evidence="8" id="KW-0378">Hydrolase</keyword>
<organism evidence="17 18">
    <name type="scientific">Nesidiocoris tenuis</name>
    <dbReference type="NCBI Taxonomy" id="355587"/>
    <lineage>
        <taxon>Eukaryota</taxon>
        <taxon>Metazoa</taxon>
        <taxon>Ecdysozoa</taxon>
        <taxon>Arthropoda</taxon>
        <taxon>Hexapoda</taxon>
        <taxon>Insecta</taxon>
        <taxon>Pterygota</taxon>
        <taxon>Neoptera</taxon>
        <taxon>Paraneoptera</taxon>
        <taxon>Hemiptera</taxon>
        <taxon>Heteroptera</taxon>
        <taxon>Panheteroptera</taxon>
        <taxon>Cimicomorpha</taxon>
        <taxon>Miridae</taxon>
        <taxon>Dicyphina</taxon>
        <taxon>Nesidiocoris</taxon>
    </lineage>
</organism>
<evidence type="ECO:0000256" key="6">
    <source>
        <dbReference type="ARBA" id="ARBA00012595"/>
    </source>
</evidence>
<evidence type="ECO:0000256" key="13">
    <source>
        <dbReference type="ARBA" id="ARBA00023295"/>
    </source>
</evidence>
<dbReference type="InterPro" id="IPR006047">
    <property type="entry name" value="GH13_cat_dom"/>
</dbReference>
<evidence type="ECO:0000256" key="12">
    <source>
        <dbReference type="ARBA" id="ARBA00023277"/>
    </source>
</evidence>
<keyword evidence="7" id="KW-0479">Metal-binding</keyword>
<dbReference type="SUPFAM" id="SSF51011">
    <property type="entry name" value="Glycosyl hydrolase domain"/>
    <property type="match status" value="1"/>
</dbReference>
<dbReference type="SMART" id="SM00642">
    <property type="entry name" value="Aamy"/>
    <property type="match status" value="1"/>
</dbReference>
<evidence type="ECO:0000256" key="1">
    <source>
        <dbReference type="ARBA" id="ARBA00000548"/>
    </source>
</evidence>
<dbReference type="InterPro" id="IPR017853">
    <property type="entry name" value="GH"/>
</dbReference>
<evidence type="ECO:0000256" key="10">
    <source>
        <dbReference type="ARBA" id="ARBA00023157"/>
    </source>
</evidence>
<evidence type="ECO:0000313" key="17">
    <source>
        <dbReference type="EMBL" id="BET01033.1"/>
    </source>
</evidence>
<gene>
    <name evidence="17" type="ORF">NTJ_13850</name>
</gene>
<name>A0ABN7BDW9_9HEMI</name>
<feature type="domain" description="Alpha-amylase C-terminal" evidence="15">
    <location>
        <begin position="453"/>
        <end position="542"/>
    </location>
</feature>
<keyword evidence="10" id="KW-1015">Disulfide bond</keyword>
<keyword evidence="9" id="KW-0106">Calcium</keyword>
<dbReference type="PANTHER" id="PTHR43447">
    <property type="entry name" value="ALPHA-AMYLASE"/>
    <property type="match status" value="1"/>
</dbReference>
<evidence type="ECO:0000256" key="14">
    <source>
        <dbReference type="RuleBase" id="RU003615"/>
    </source>
</evidence>
<comment type="cofactor">
    <cofactor evidence="3">
        <name>chloride</name>
        <dbReference type="ChEBI" id="CHEBI:17996"/>
    </cofactor>
</comment>
<evidence type="ECO:0000256" key="4">
    <source>
        <dbReference type="ARBA" id="ARBA00008061"/>
    </source>
</evidence>
<proteinExistence type="inferred from homology"/>
<comment type="similarity">
    <text evidence="4 14">Belongs to the glycosyl hydrolase 13 family.</text>
</comment>
<dbReference type="SMART" id="SM00632">
    <property type="entry name" value="Aamy_C"/>
    <property type="match status" value="1"/>
</dbReference>
<evidence type="ECO:0000256" key="11">
    <source>
        <dbReference type="ARBA" id="ARBA00023214"/>
    </source>
</evidence>
<evidence type="ECO:0000259" key="15">
    <source>
        <dbReference type="SMART" id="SM00632"/>
    </source>
</evidence>
<evidence type="ECO:0000256" key="7">
    <source>
        <dbReference type="ARBA" id="ARBA00022723"/>
    </source>
</evidence>
<dbReference type="PRINTS" id="PR00110">
    <property type="entry name" value="ALPHAAMYLASE"/>
</dbReference>
<dbReference type="InterPro" id="IPR013780">
    <property type="entry name" value="Glyco_hydro_b"/>
</dbReference>
<reference evidence="17 18" key="1">
    <citation type="submission" date="2023-09" db="EMBL/GenBank/DDBJ databases">
        <title>Nesidiocoris tenuis whole genome shotgun sequence.</title>
        <authorList>
            <person name="Shibata T."/>
            <person name="Shimoda M."/>
            <person name="Kobayashi T."/>
            <person name="Uehara T."/>
        </authorList>
    </citation>
    <scope>NUCLEOTIDE SEQUENCE [LARGE SCALE GENOMIC DNA]</scope>
    <source>
        <strain evidence="17 18">Japan</strain>
    </source>
</reference>
<evidence type="ECO:0000256" key="8">
    <source>
        <dbReference type="ARBA" id="ARBA00022801"/>
    </source>
</evidence>
<dbReference type="EMBL" id="AP028920">
    <property type="protein sequence ID" value="BET01033.1"/>
    <property type="molecule type" value="Genomic_DNA"/>
</dbReference>
<dbReference type="InterPro" id="IPR006048">
    <property type="entry name" value="A-amylase/branching_C"/>
</dbReference>
<evidence type="ECO:0000259" key="16">
    <source>
        <dbReference type="SMART" id="SM00642"/>
    </source>
</evidence>
<comment type="subunit">
    <text evidence="5">Monomer.</text>
</comment>
<dbReference type="Proteomes" id="UP001307889">
    <property type="component" value="Chromosome 12"/>
</dbReference>
<keyword evidence="18" id="KW-1185">Reference proteome</keyword>
<keyword evidence="13" id="KW-0326">Glycosidase</keyword>
<feature type="domain" description="Glycosyl hydrolase family 13 catalytic" evidence="16">
    <location>
        <begin position="59"/>
        <end position="444"/>
    </location>
</feature>
<evidence type="ECO:0000256" key="5">
    <source>
        <dbReference type="ARBA" id="ARBA00011245"/>
    </source>
</evidence>
<dbReference type="EC" id="3.2.1.1" evidence="6"/>
<keyword evidence="11" id="KW-0868">Chloride</keyword>
<dbReference type="Gene3D" id="3.20.20.80">
    <property type="entry name" value="Glycosidases"/>
    <property type="match status" value="1"/>
</dbReference>
<evidence type="ECO:0000256" key="9">
    <source>
        <dbReference type="ARBA" id="ARBA00022837"/>
    </source>
</evidence>
<comment type="cofactor">
    <cofactor evidence="2">
        <name>Ca(2+)</name>
        <dbReference type="ChEBI" id="CHEBI:29108"/>
    </cofactor>
</comment>
<keyword evidence="12" id="KW-0119">Carbohydrate metabolism</keyword>
<comment type="catalytic activity">
    <reaction evidence="1">
        <text>Endohydrolysis of (1-&gt;4)-alpha-D-glucosidic linkages in polysaccharides containing three or more (1-&gt;4)-alpha-linked D-glucose units.</text>
        <dbReference type="EC" id="3.2.1.1"/>
    </reaction>
</comment>
<sequence length="543" mass="61316">MCNATTIIYLIYVIASRSNKLPTSNRTNYSELRQCIEMPSLIALAIKLMMLPPWSIAAIGIVEMFEWRFDDIALECELYLGPKGFDAVQVSPVAEPAVFERSKSKWLDRYGPVSYLVKSLSGDENEFRDMCQRCYNVGVKVYVEVVINNMMATYVGKEMGQVFKGLAGSEVNLTGKFYPAVPYSGEHFNNCDYSNTSTDAEIMKNCEFLFHHDLNQSHPHVRRKVSEFLNHLIELGASGFYVNAALYMWPEDLKAIYSQLKNTIYDQEAPFIYHDFNTHAGYDVFLIEEDDYHDLGKVTEYGHGLEMEACFGGGVALKWLSNYGSAEWMLMRSEDVISFVSDRNSRMGGDGLDHKSQPRAYYMATAFTLAWGYGTPRILSSHDEAGKYGLYHDFYNSGEDDNIGGPPVNDDGTLERVEPYPNKCGGRWTCEHRSHVVFGMIEFANLARETNVSNFWDNGNNQISFCRGQVGFVAFNNEDYDLFQRLQTCLPPGKYCDVATGFKIGNFCTGRSVDVSYDGTAVILISHTPTDRGFLAIHLNTKV</sequence>
<accession>A0ABN7BDW9</accession>
<protein>
    <recommendedName>
        <fullName evidence="6">alpha-amylase</fullName>
        <ecNumber evidence="6">3.2.1.1</ecNumber>
    </recommendedName>
</protein>
<evidence type="ECO:0000256" key="3">
    <source>
        <dbReference type="ARBA" id="ARBA00001923"/>
    </source>
</evidence>
<dbReference type="InterPro" id="IPR031319">
    <property type="entry name" value="A-amylase_C"/>
</dbReference>
<dbReference type="SUPFAM" id="SSF51445">
    <property type="entry name" value="(Trans)glycosidases"/>
    <property type="match status" value="1"/>
</dbReference>
<dbReference type="InterPro" id="IPR006046">
    <property type="entry name" value="Alpha_amylase"/>
</dbReference>
<evidence type="ECO:0000256" key="2">
    <source>
        <dbReference type="ARBA" id="ARBA00001913"/>
    </source>
</evidence>
<dbReference type="Pfam" id="PF02806">
    <property type="entry name" value="Alpha-amylase_C"/>
    <property type="match status" value="1"/>
</dbReference>
<dbReference type="Gene3D" id="2.60.40.1180">
    <property type="entry name" value="Golgi alpha-mannosidase II"/>
    <property type="match status" value="1"/>
</dbReference>